<protein>
    <submittedName>
        <fullName evidence="1">Uncharacterized protein</fullName>
    </submittedName>
</protein>
<organism evidence="1 2">
    <name type="scientific">Phytophthora infestans</name>
    <name type="common">Potato late blight agent</name>
    <name type="synonym">Botrytis infestans</name>
    <dbReference type="NCBI Taxonomy" id="4787"/>
    <lineage>
        <taxon>Eukaryota</taxon>
        <taxon>Sar</taxon>
        <taxon>Stramenopiles</taxon>
        <taxon>Oomycota</taxon>
        <taxon>Peronosporomycetes</taxon>
        <taxon>Peronosporales</taxon>
        <taxon>Peronosporaceae</taxon>
        <taxon>Phytophthora</taxon>
    </lineage>
</organism>
<dbReference type="AlphaFoldDB" id="A0A8S9U115"/>
<sequence length="60" mass="6812">MNYLRLNSPYSKSHTTGNMNSGCSEICFRMQNSCSMDLNSSSSSRKNQCRIDYCSMTARI</sequence>
<gene>
    <name evidence="1" type="ORF">GN958_ATG16518</name>
</gene>
<accession>A0A8S9U115</accession>
<proteinExistence type="predicted"/>
<evidence type="ECO:0000313" key="1">
    <source>
        <dbReference type="EMBL" id="KAF4134290.1"/>
    </source>
</evidence>
<name>A0A8S9U115_PHYIN</name>
<comment type="caution">
    <text evidence="1">The sequence shown here is derived from an EMBL/GenBank/DDBJ whole genome shotgun (WGS) entry which is preliminary data.</text>
</comment>
<dbReference type="EMBL" id="JAACNO010002302">
    <property type="protein sequence ID" value="KAF4134290.1"/>
    <property type="molecule type" value="Genomic_DNA"/>
</dbReference>
<dbReference type="Proteomes" id="UP000704712">
    <property type="component" value="Unassembled WGS sequence"/>
</dbReference>
<reference evidence="1" key="1">
    <citation type="submission" date="2020-03" db="EMBL/GenBank/DDBJ databases">
        <title>Hybrid Assembly of Korean Phytophthora infestans isolates.</title>
        <authorList>
            <person name="Prokchorchik M."/>
            <person name="Lee Y."/>
            <person name="Seo J."/>
            <person name="Cho J.-H."/>
            <person name="Park Y.-E."/>
            <person name="Jang D.-C."/>
            <person name="Im J.-S."/>
            <person name="Choi J.-G."/>
            <person name="Park H.-J."/>
            <person name="Lee G.-B."/>
            <person name="Lee Y.-G."/>
            <person name="Hong S.-Y."/>
            <person name="Cho K."/>
            <person name="Sohn K.H."/>
        </authorList>
    </citation>
    <scope>NUCLEOTIDE SEQUENCE</scope>
    <source>
        <strain evidence="1">KR_2_A2</strain>
    </source>
</reference>
<evidence type="ECO:0000313" key="2">
    <source>
        <dbReference type="Proteomes" id="UP000704712"/>
    </source>
</evidence>